<comment type="caution">
    <text evidence="3">The sequence shown here is derived from an EMBL/GenBank/DDBJ whole genome shotgun (WGS) entry which is preliminary data.</text>
</comment>
<keyword evidence="4" id="KW-1185">Reference proteome</keyword>
<dbReference type="EMBL" id="CAUYUJ010021147">
    <property type="protein sequence ID" value="CAK0902971.1"/>
    <property type="molecule type" value="Genomic_DNA"/>
</dbReference>
<keyword evidence="2" id="KW-1133">Transmembrane helix</keyword>
<protein>
    <submittedName>
        <fullName evidence="3">Uncharacterized protein</fullName>
    </submittedName>
</protein>
<evidence type="ECO:0000313" key="4">
    <source>
        <dbReference type="Proteomes" id="UP001189429"/>
    </source>
</evidence>
<name>A0ABN9XSN0_9DINO</name>
<reference evidence="3" key="1">
    <citation type="submission" date="2023-10" db="EMBL/GenBank/DDBJ databases">
        <authorList>
            <person name="Chen Y."/>
            <person name="Shah S."/>
            <person name="Dougan E. K."/>
            <person name="Thang M."/>
            <person name="Chan C."/>
        </authorList>
    </citation>
    <scope>NUCLEOTIDE SEQUENCE [LARGE SCALE GENOMIC DNA]</scope>
</reference>
<evidence type="ECO:0000256" key="1">
    <source>
        <dbReference type="SAM" id="MobiDB-lite"/>
    </source>
</evidence>
<dbReference type="Proteomes" id="UP001189429">
    <property type="component" value="Unassembled WGS sequence"/>
</dbReference>
<proteinExistence type="predicted"/>
<gene>
    <name evidence="3" type="ORF">PCOR1329_LOCUS79413</name>
</gene>
<feature type="region of interest" description="Disordered" evidence="1">
    <location>
        <begin position="154"/>
        <end position="191"/>
    </location>
</feature>
<evidence type="ECO:0000256" key="2">
    <source>
        <dbReference type="SAM" id="Phobius"/>
    </source>
</evidence>
<keyword evidence="2" id="KW-0472">Membrane</keyword>
<feature type="region of interest" description="Disordered" evidence="1">
    <location>
        <begin position="214"/>
        <end position="233"/>
    </location>
</feature>
<sequence length="233" mass="24026">MQQQERYRAMRAAAQADAGKVEECGGMDALEDCLWNFKRGIPAPLLAESSDSEEGEERAGPSAGAPQGAAAAAAAGAAEGRSAAWLARPAAAAACAALALALGLLALRRRGGAARSLTRGLAERGCAVLIVMSASAIMSEKRESAAKHRFGLLEAGGQPGSRGAQPRRCRVPTSFGGAPRRADRGSGPSQKAQEASGLLSFLRLLQSNKRLLKRPGGFSAARPPADKACPSYF</sequence>
<feature type="transmembrane region" description="Helical" evidence="2">
    <location>
        <begin position="90"/>
        <end position="107"/>
    </location>
</feature>
<feature type="region of interest" description="Disordered" evidence="1">
    <location>
        <begin position="48"/>
        <end position="67"/>
    </location>
</feature>
<keyword evidence="2" id="KW-0812">Transmembrane</keyword>
<organism evidence="3 4">
    <name type="scientific">Prorocentrum cordatum</name>
    <dbReference type="NCBI Taxonomy" id="2364126"/>
    <lineage>
        <taxon>Eukaryota</taxon>
        <taxon>Sar</taxon>
        <taxon>Alveolata</taxon>
        <taxon>Dinophyceae</taxon>
        <taxon>Prorocentrales</taxon>
        <taxon>Prorocentraceae</taxon>
        <taxon>Prorocentrum</taxon>
    </lineage>
</organism>
<evidence type="ECO:0000313" key="3">
    <source>
        <dbReference type="EMBL" id="CAK0902971.1"/>
    </source>
</evidence>
<accession>A0ABN9XSN0</accession>